<sequence>MSAHDTTPGHAASTFRLMVSMTSKPRTEFRFGPAVFSPPASRRIDPSQPCHHASPSHTHVMMHRSQIIELCVVS</sequence>
<dbReference type="EMBL" id="BT085749">
    <property type="protein sequence ID" value="ACR36102.1"/>
    <property type="molecule type" value="mRNA"/>
</dbReference>
<reference evidence="1" key="1">
    <citation type="journal article" date="2009" name="PLoS Genet.">
        <title>Sequencing, mapping, and analysis of 27,455 maize full-length cDNAs.</title>
        <authorList>
            <person name="Soderlund C."/>
            <person name="Descour A."/>
            <person name="Kudrna D."/>
            <person name="Bomhoff M."/>
            <person name="Boyd L."/>
            <person name="Currie J."/>
            <person name="Angelova A."/>
            <person name="Collura K."/>
            <person name="Wissotski M."/>
            <person name="Ashley E."/>
            <person name="Morrow D."/>
            <person name="Fernandes J."/>
            <person name="Walbot V."/>
            <person name="Yu Y."/>
        </authorList>
    </citation>
    <scope>NUCLEOTIDE SEQUENCE</scope>
    <source>
        <strain evidence="1">B73</strain>
    </source>
</reference>
<dbReference type="AlphaFoldDB" id="C4J4K2"/>
<accession>C4J4K2</accession>
<proteinExistence type="evidence at transcript level"/>
<evidence type="ECO:0000313" key="1">
    <source>
        <dbReference type="EMBL" id="ACR36102.1"/>
    </source>
</evidence>
<reference evidence="1" key="2">
    <citation type="submission" date="2012-06" db="EMBL/GenBank/DDBJ databases">
        <authorList>
            <person name="Yu Y."/>
            <person name="Currie J."/>
            <person name="Lomeli R."/>
            <person name="Angelova A."/>
            <person name="Collura K."/>
            <person name="Wissotski M."/>
            <person name="Campos D."/>
            <person name="Kudrna D."/>
            <person name="Golser W."/>
            <person name="Ashely E."/>
            <person name="Descour A."/>
            <person name="Fernandes J."/>
            <person name="Soderlund C."/>
            <person name="Walbot V."/>
        </authorList>
    </citation>
    <scope>NUCLEOTIDE SEQUENCE</scope>
    <source>
        <strain evidence="1">B73</strain>
    </source>
</reference>
<protein>
    <submittedName>
        <fullName evidence="1">Uncharacterized protein</fullName>
    </submittedName>
</protein>
<name>C4J4K2_MAIZE</name>
<organism evidence="1">
    <name type="scientific">Zea mays</name>
    <name type="common">Maize</name>
    <dbReference type="NCBI Taxonomy" id="4577"/>
    <lineage>
        <taxon>Eukaryota</taxon>
        <taxon>Viridiplantae</taxon>
        <taxon>Streptophyta</taxon>
        <taxon>Embryophyta</taxon>
        <taxon>Tracheophyta</taxon>
        <taxon>Spermatophyta</taxon>
        <taxon>Magnoliopsida</taxon>
        <taxon>Liliopsida</taxon>
        <taxon>Poales</taxon>
        <taxon>Poaceae</taxon>
        <taxon>PACMAD clade</taxon>
        <taxon>Panicoideae</taxon>
        <taxon>Andropogonodae</taxon>
        <taxon>Andropogoneae</taxon>
        <taxon>Tripsacinae</taxon>
        <taxon>Zea</taxon>
    </lineage>
</organism>